<protein>
    <submittedName>
        <fullName evidence="1">Rho guanine exchange factor-like protein</fullName>
    </submittedName>
</protein>
<gene>
    <name evidence="1" type="ORF">BLA29_009613</name>
</gene>
<organism evidence="1 2">
    <name type="scientific">Euroglyphus maynei</name>
    <name type="common">Mayne's house dust mite</name>
    <dbReference type="NCBI Taxonomy" id="6958"/>
    <lineage>
        <taxon>Eukaryota</taxon>
        <taxon>Metazoa</taxon>
        <taxon>Ecdysozoa</taxon>
        <taxon>Arthropoda</taxon>
        <taxon>Chelicerata</taxon>
        <taxon>Arachnida</taxon>
        <taxon>Acari</taxon>
        <taxon>Acariformes</taxon>
        <taxon>Sarcoptiformes</taxon>
        <taxon>Astigmata</taxon>
        <taxon>Psoroptidia</taxon>
        <taxon>Analgoidea</taxon>
        <taxon>Pyroglyphidae</taxon>
        <taxon>Pyroglyphinae</taxon>
        <taxon>Euroglyphus</taxon>
    </lineage>
</organism>
<name>A0A1Y3BQP0_EURMA</name>
<sequence length="240" mass="26432">MVSCDNLLADSHELFGGLGGSESTLKNLKNSSRKIGGIFSIPFKSDVEKMEQLSDLLKQYAENGIPDPKHLSFVASTNKLNHLRASSLSISSMMTGGGCSGNISPNTSTAMNATTPTSNMSLLSTAKTSLSTTDLHRLHHHHSNNNNSPLSTLSNLQQHPGQILSSTSFDQSVDSYYYLEPEWRSMVENADQLPARIQSQNEAIWELLQTEVFYIRRLKVINDVCIACLLNLQNECLLTE</sequence>
<evidence type="ECO:0000313" key="2">
    <source>
        <dbReference type="Proteomes" id="UP000194236"/>
    </source>
</evidence>
<keyword evidence="2" id="KW-1185">Reference proteome</keyword>
<comment type="caution">
    <text evidence="1">The sequence shown here is derived from an EMBL/GenBank/DDBJ whole genome shotgun (WGS) entry which is preliminary data.</text>
</comment>
<dbReference type="GO" id="GO:0007266">
    <property type="term" value="P:Rho protein signal transduction"/>
    <property type="evidence" value="ECO:0007669"/>
    <property type="project" value="TreeGrafter"/>
</dbReference>
<dbReference type="GO" id="GO:0030424">
    <property type="term" value="C:axon"/>
    <property type="evidence" value="ECO:0007669"/>
    <property type="project" value="TreeGrafter"/>
</dbReference>
<dbReference type="OrthoDB" id="5585231at2759"/>
<dbReference type="GO" id="GO:0030139">
    <property type="term" value="C:endocytic vesicle"/>
    <property type="evidence" value="ECO:0007669"/>
    <property type="project" value="TreeGrafter"/>
</dbReference>
<proteinExistence type="predicted"/>
<accession>A0A1Y3BQP0</accession>
<dbReference type="GO" id="GO:0043542">
    <property type="term" value="P:endothelial cell migration"/>
    <property type="evidence" value="ECO:0007669"/>
    <property type="project" value="TreeGrafter"/>
</dbReference>
<dbReference type="AlphaFoldDB" id="A0A1Y3BQP0"/>
<reference evidence="1 2" key="1">
    <citation type="submission" date="2017-03" db="EMBL/GenBank/DDBJ databases">
        <title>Genome Survey of Euroglyphus maynei.</title>
        <authorList>
            <person name="Arlian L.G."/>
            <person name="Morgan M.S."/>
            <person name="Rider S.D."/>
        </authorList>
    </citation>
    <scope>NUCLEOTIDE SEQUENCE [LARGE SCALE GENOMIC DNA]</scope>
    <source>
        <strain evidence="1">Arlian Lab</strain>
        <tissue evidence="1">Whole body</tissue>
    </source>
</reference>
<dbReference type="PANTHER" id="PTHR13217:SF11">
    <property type="entry name" value="PLECKSTRIN HOMOLOGY DOMAIN-CONTAINING FAMILY G MEMBER 5"/>
    <property type="match status" value="1"/>
</dbReference>
<dbReference type="Proteomes" id="UP000194236">
    <property type="component" value="Unassembled WGS sequence"/>
</dbReference>
<dbReference type="Gene3D" id="1.20.900.10">
    <property type="entry name" value="Dbl homology (DH) domain"/>
    <property type="match status" value="1"/>
</dbReference>
<feature type="non-terminal residue" evidence="1">
    <location>
        <position position="240"/>
    </location>
</feature>
<dbReference type="InterPro" id="IPR040181">
    <property type="entry name" value="PKHG5/7"/>
</dbReference>
<dbReference type="SUPFAM" id="SSF48065">
    <property type="entry name" value="DBL homology domain (DH-domain)"/>
    <property type="match status" value="1"/>
</dbReference>
<dbReference type="EMBL" id="MUJZ01008649">
    <property type="protein sequence ID" value="OTF82397.1"/>
    <property type="molecule type" value="Genomic_DNA"/>
</dbReference>
<dbReference type="InterPro" id="IPR035899">
    <property type="entry name" value="DBL_dom_sf"/>
</dbReference>
<dbReference type="GO" id="GO:0005886">
    <property type="term" value="C:plasma membrane"/>
    <property type="evidence" value="ECO:0007669"/>
    <property type="project" value="TreeGrafter"/>
</dbReference>
<evidence type="ECO:0000313" key="1">
    <source>
        <dbReference type="EMBL" id="OTF82397.1"/>
    </source>
</evidence>
<dbReference type="PANTHER" id="PTHR13217">
    <property type="entry name" value="PLECKSTRIN HOMOLOGY DOMAIN-CONTAINING FAMILY G MEMBER 7"/>
    <property type="match status" value="1"/>
</dbReference>